<gene>
    <name evidence="7" type="ORF">CVT24_010208</name>
</gene>
<keyword evidence="6" id="KW-0732">Signal</keyword>
<reference evidence="7 8" key="1">
    <citation type="journal article" date="2018" name="Evol. Lett.">
        <title>Horizontal gene cluster transfer increased hallucinogenic mushroom diversity.</title>
        <authorList>
            <person name="Reynolds H.T."/>
            <person name="Vijayakumar V."/>
            <person name="Gluck-Thaler E."/>
            <person name="Korotkin H.B."/>
            <person name="Matheny P.B."/>
            <person name="Slot J.C."/>
        </authorList>
    </citation>
    <scope>NUCLEOTIDE SEQUENCE [LARGE SCALE GENOMIC DNA]</scope>
    <source>
        <strain evidence="7 8">2629</strain>
    </source>
</reference>
<dbReference type="InterPro" id="IPR001338">
    <property type="entry name" value="Class_I_Hydrophobin"/>
</dbReference>
<dbReference type="GO" id="GO:0005199">
    <property type="term" value="F:structural constituent of cell wall"/>
    <property type="evidence" value="ECO:0007669"/>
    <property type="project" value="InterPro"/>
</dbReference>
<evidence type="ECO:0000256" key="6">
    <source>
        <dbReference type="RuleBase" id="RU365009"/>
    </source>
</evidence>
<dbReference type="CDD" id="cd23507">
    <property type="entry name" value="hydrophobin_I"/>
    <property type="match status" value="1"/>
</dbReference>
<evidence type="ECO:0000313" key="7">
    <source>
        <dbReference type="EMBL" id="PPR05015.1"/>
    </source>
</evidence>
<name>A0A409YPT2_9AGAR</name>
<feature type="chain" id="PRO_5018822935" description="Hydrophobin" evidence="6">
    <location>
        <begin position="18"/>
        <end position="106"/>
    </location>
</feature>
<accession>A0A409YPT2</accession>
<dbReference type="OrthoDB" id="4225815at2759"/>
<evidence type="ECO:0000256" key="1">
    <source>
        <dbReference type="ARBA" id="ARBA00004191"/>
    </source>
</evidence>
<evidence type="ECO:0000256" key="5">
    <source>
        <dbReference type="ARBA" id="ARBA00023157"/>
    </source>
</evidence>
<dbReference type="EMBL" id="NHTK01000862">
    <property type="protein sequence ID" value="PPR05015.1"/>
    <property type="molecule type" value="Genomic_DNA"/>
</dbReference>
<dbReference type="Pfam" id="PF01185">
    <property type="entry name" value="Hydrophobin"/>
    <property type="match status" value="1"/>
</dbReference>
<sequence length="106" mass="10518">MFAKLATLFVLATAVIATPIDSSCNAGPVQCCNSLHTPGSYSETTIAALVGVAVEQISGQVGLQCNAITGIGVGTGANCATAPVCCEKNFSNQLVGVNCTPITVGA</sequence>
<dbReference type="SMART" id="SM00075">
    <property type="entry name" value="HYDRO"/>
    <property type="match status" value="1"/>
</dbReference>
<keyword evidence="5 6" id="KW-1015">Disulfide bond</keyword>
<keyword evidence="3 6" id="KW-0134">Cell wall</keyword>
<evidence type="ECO:0000256" key="4">
    <source>
        <dbReference type="ARBA" id="ARBA00022525"/>
    </source>
</evidence>
<protein>
    <recommendedName>
        <fullName evidence="6">Hydrophobin</fullName>
    </recommendedName>
</protein>
<comment type="subcellular location">
    <subcellularLocation>
        <location evidence="1 6">Secreted</location>
        <location evidence="1 6">Cell wall</location>
    </subcellularLocation>
</comment>
<proteinExistence type="inferred from homology"/>
<evidence type="ECO:0000256" key="2">
    <source>
        <dbReference type="ARBA" id="ARBA00010446"/>
    </source>
</evidence>
<organism evidence="7 8">
    <name type="scientific">Panaeolus cyanescens</name>
    <dbReference type="NCBI Taxonomy" id="181874"/>
    <lineage>
        <taxon>Eukaryota</taxon>
        <taxon>Fungi</taxon>
        <taxon>Dikarya</taxon>
        <taxon>Basidiomycota</taxon>
        <taxon>Agaricomycotina</taxon>
        <taxon>Agaricomycetes</taxon>
        <taxon>Agaricomycetidae</taxon>
        <taxon>Agaricales</taxon>
        <taxon>Agaricineae</taxon>
        <taxon>Galeropsidaceae</taxon>
        <taxon>Panaeolus</taxon>
    </lineage>
</organism>
<evidence type="ECO:0000313" key="8">
    <source>
        <dbReference type="Proteomes" id="UP000284842"/>
    </source>
</evidence>
<dbReference type="GO" id="GO:0009277">
    <property type="term" value="C:fungal-type cell wall"/>
    <property type="evidence" value="ECO:0007669"/>
    <property type="project" value="InterPro"/>
</dbReference>
<evidence type="ECO:0000256" key="3">
    <source>
        <dbReference type="ARBA" id="ARBA00022512"/>
    </source>
</evidence>
<dbReference type="Proteomes" id="UP000284842">
    <property type="component" value="Unassembled WGS sequence"/>
</dbReference>
<comment type="similarity">
    <text evidence="2 6">Belongs to the fungal hydrophobin family.</text>
</comment>
<dbReference type="AlphaFoldDB" id="A0A409YPT2"/>
<dbReference type="InParanoid" id="A0A409YPT2"/>
<comment type="caution">
    <text evidence="7">The sequence shown here is derived from an EMBL/GenBank/DDBJ whole genome shotgun (WGS) entry which is preliminary data.</text>
</comment>
<feature type="signal peptide" evidence="6">
    <location>
        <begin position="1"/>
        <end position="17"/>
    </location>
</feature>
<keyword evidence="4 6" id="KW-0964">Secreted</keyword>
<keyword evidence="8" id="KW-1185">Reference proteome</keyword>